<name>A0AAV2S0Y4_MEGNR</name>
<sequence>MMHRGKQFTILVAVVNLRNVASITQSNTSQCTHTDESEWVVECVSHNWSELECCWRSPWKADTYTVALDAGFGKDSCGPENGCCHWTIPHYLPSANEQTLRYTHHQGCGTYNYRFNSYDI</sequence>
<dbReference type="EMBL" id="CAXKWB010041961">
    <property type="protein sequence ID" value="CAL4157239.1"/>
    <property type="molecule type" value="Genomic_DNA"/>
</dbReference>
<comment type="caution">
    <text evidence="2">The sequence shown here is derived from an EMBL/GenBank/DDBJ whole genome shotgun (WGS) entry which is preliminary data.</text>
</comment>
<organism evidence="2 3">
    <name type="scientific">Meganyctiphanes norvegica</name>
    <name type="common">Northern krill</name>
    <name type="synonym">Thysanopoda norvegica</name>
    <dbReference type="NCBI Taxonomy" id="48144"/>
    <lineage>
        <taxon>Eukaryota</taxon>
        <taxon>Metazoa</taxon>
        <taxon>Ecdysozoa</taxon>
        <taxon>Arthropoda</taxon>
        <taxon>Crustacea</taxon>
        <taxon>Multicrustacea</taxon>
        <taxon>Malacostraca</taxon>
        <taxon>Eumalacostraca</taxon>
        <taxon>Eucarida</taxon>
        <taxon>Euphausiacea</taxon>
        <taxon>Euphausiidae</taxon>
        <taxon>Meganyctiphanes</taxon>
    </lineage>
</organism>
<dbReference type="AlphaFoldDB" id="A0AAV2S0Y4"/>
<keyword evidence="3" id="KW-1185">Reference proteome</keyword>
<accession>A0AAV2S0Y4</accession>
<protein>
    <submittedName>
        <fullName evidence="2">Uncharacterized protein</fullName>
    </submittedName>
</protein>
<evidence type="ECO:0000256" key="1">
    <source>
        <dbReference type="SAM" id="SignalP"/>
    </source>
</evidence>
<feature type="chain" id="PRO_5043752275" evidence="1">
    <location>
        <begin position="23"/>
        <end position="120"/>
    </location>
</feature>
<keyword evidence="1" id="KW-0732">Signal</keyword>
<evidence type="ECO:0000313" key="3">
    <source>
        <dbReference type="Proteomes" id="UP001497623"/>
    </source>
</evidence>
<gene>
    <name evidence="2" type="ORF">MNOR_LOCUS31839</name>
</gene>
<dbReference type="Proteomes" id="UP001497623">
    <property type="component" value="Unassembled WGS sequence"/>
</dbReference>
<feature type="non-terminal residue" evidence="2">
    <location>
        <position position="120"/>
    </location>
</feature>
<feature type="signal peptide" evidence="1">
    <location>
        <begin position="1"/>
        <end position="22"/>
    </location>
</feature>
<proteinExistence type="predicted"/>
<reference evidence="2 3" key="1">
    <citation type="submission" date="2024-05" db="EMBL/GenBank/DDBJ databases">
        <authorList>
            <person name="Wallberg A."/>
        </authorList>
    </citation>
    <scope>NUCLEOTIDE SEQUENCE [LARGE SCALE GENOMIC DNA]</scope>
</reference>
<evidence type="ECO:0000313" key="2">
    <source>
        <dbReference type="EMBL" id="CAL4157239.1"/>
    </source>
</evidence>